<dbReference type="InterPro" id="IPR055348">
    <property type="entry name" value="DctQ"/>
</dbReference>
<organism evidence="11 12">
    <name type="scientific">Ramlibacter tataouinensis</name>
    <dbReference type="NCBI Taxonomy" id="94132"/>
    <lineage>
        <taxon>Bacteria</taxon>
        <taxon>Pseudomonadati</taxon>
        <taxon>Pseudomonadota</taxon>
        <taxon>Betaproteobacteria</taxon>
        <taxon>Burkholderiales</taxon>
        <taxon>Comamonadaceae</taxon>
        <taxon>Ramlibacter</taxon>
    </lineage>
</organism>
<dbReference type="GO" id="GO:0005886">
    <property type="term" value="C:plasma membrane"/>
    <property type="evidence" value="ECO:0007669"/>
    <property type="project" value="UniProtKB-SubCell"/>
</dbReference>
<dbReference type="Pfam" id="PF04290">
    <property type="entry name" value="DctQ"/>
    <property type="match status" value="1"/>
</dbReference>
<evidence type="ECO:0000259" key="10">
    <source>
        <dbReference type="Pfam" id="PF04290"/>
    </source>
</evidence>
<comment type="similarity">
    <text evidence="8 9">Belongs to the TRAP transporter small permease family.</text>
</comment>
<evidence type="ECO:0000256" key="7">
    <source>
        <dbReference type="ARBA" id="ARBA00023136"/>
    </source>
</evidence>
<evidence type="ECO:0000256" key="2">
    <source>
        <dbReference type="ARBA" id="ARBA00022448"/>
    </source>
</evidence>
<comment type="subunit">
    <text evidence="9">The complex comprises the extracytoplasmic solute receptor protein and the two transmembrane proteins.</text>
</comment>
<accession>A0A127JX76</accession>
<evidence type="ECO:0000256" key="4">
    <source>
        <dbReference type="ARBA" id="ARBA00022519"/>
    </source>
</evidence>
<evidence type="ECO:0000256" key="9">
    <source>
        <dbReference type="RuleBase" id="RU369079"/>
    </source>
</evidence>
<gene>
    <name evidence="11" type="ORF">UC35_18660</name>
</gene>
<evidence type="ECO:0000313" key="11">
    <source>
        <dbReference type="EMBL" id="AMO24489.1"/>
    </source>
</evidence>
<dbReference type="PATRIC" id="fig|94132.3.peg.3811"/>
<feature type="domain" description="Tripartite ATP-independent periplasmic transporters DctQ component" evidence="10">
    <location>
        <begin position="23"/>
        <end position="153"/>
    </location>
</feature>
<dbReference type="PANTHER" id="PTHR35011:SF10">
    <property type="entry name" value="TRAP TRANSPORTER SMALL PERMEASE PROTEIN"/>
    <property type="match status" value="1"/>
</dbReference>
<keyword evidence="4 9" id="KW-0997">Cell inner membrane</keyword>
<keyword evidence="6 9" id="KW-1133">Transmembrane helix</keyword>
<dbReference type="EMBL" id="CP010951">
    <property type="protein sequence ID" value="AMO24489.1"/>
    <property type="molecule type" value="Genomic_DNA"/>
</dbReference>
<feature type="transmembrane region" description="Helical" evidence="9">
    <location>
        <begin position="7"/>
        <end position="34"/>
    </location>
</feature>
<evidence type="ECO:0000256" key="8">
    <source>
        <dbReference type="ARBA" id="ARBA00038436"/>
    </source>
</evidence>
<keyword evidence="7 9" id="KW-0472">Membrane</keyword>
<keyword evidence="12" id="KW-1185">Reference proteome</keyword>
<evidence type="ECO:0000256" key="6">
    <source>
        <dbReference type="ARBA" id="ARBA00022989"/>
    </source>
</evidence>
<feature type="transmembrane region" description="Helical" evidence="9">
    <location>
        <begin position="85"/>
        <end position="105"/>
    </location>
</feature>
<dbReference type="GO" id="GO:0022857">
    <property type="term" value="F:transmembrane transporter activity"/>
    <property type="evidence" value="ECO:0007669"/>
    <property type="project" value="UniProtKB-UniRule"/>
</dbReference>
<keyword evidence="3" id="KW-1003">Cell membrane</keyword>
<protein>
    <recommendedName>
        <fullName evidence="9">TRAP transporter small permease protein</fullName>
    </recommendedName>
</protein>
<name>A0A127JX76_9BURK</name>
<dbReference type="PANTHER" id="PTHR35011">
    <property type="entry name" value="2,3-DIKETO-L-GULONATE TRAP TRANSPORTER SMALL PERMEASE PROTEIN YIAM"/>
    <property type="match status" value="1"/>
</dbReference>
<keyword evidence="2 9" id="KW-0813">Transport</keyword>
<evidence type="ECO:0000256" key="3">
    <source>
        <dbReference type="ARBA" id="ARBA00022475"/>
    </source>
</evidence>
<feature type="transmembrane region" description="Helical" evidence="9">
    <location>
        <begin position="46"/>
        <end position="64"/>
    </location>
</feature>
<feature type="transmembrane region" description="Helical" evidence="9">
    <location>
        <begin position="125"/>
        <end position="146"/>
    </location>
</feature>
<sequence>MRRFLDRLYYASGAIGAVFVALICVLMIAQSILREFQVRTGAVNDVVAWFCAAASFFAMAHAFKHGDFVRVTLLLEHVGERTRRALEITALAIGAVAVGYLSWWANKFTYDSWVFKEVAQGLLPIPIWIPQASFALGSLLLFVAVVDELVIVLRGGKPSYVAAVEERHAHGDFSSDV</sequence>
<proteinExistence type="inferred from homology"/>
<reference evidence="11 12" key="1">
    <citation type="journal article" date="2014" name="Int. J. Syst. Evol. Microbiol.">
        <title>Ramlibacter solisilvae sp. nov., isolated from forest soil, and emended description of the genus Ramlibacter.</title>
        <authorList>
            <person name="Lee H.J."/>
            <person name="Lee S.H."/>
            <person name="Lee S.S."/>
            <person name="Lee J.S."/>
            <person name="Kim Y."/>
            <person name="Kim S.C."/>
            <person name="Jeon C.O."/>
        </authorList>
    </citation>
    <scope>NUCLEOTIDE SEQUENCE [LARGE SCALE GENOMIC DNA]</scope>
    <source>
        <strain evidence="11 12">5-10</strain>
    </source>
</reference>
<comment type="function">
    <text evidence="9">Part of the tripartite ATP-independent periplasmic (TRAP) transport system.</text>
</comment>
<comment type="subcellular location">
    <subcellularLocation>
        <location evidence="1 9">Cell inner membrane</location>
        <topology evidence="1 9">Multi-pass membrane protein</topology>
    </subcellularLocation>
</comment>
<dbReference type="RefSeq" id="WP_061502337.1">
    <property type="nucleotide sequence ID" value="NZ_CP010951.1"/>
</dbReference>
<evidence type="ECO:0000256" key="1">
    <source>
        <dbReference type="ARBA" id="ARBA00004429"/>
    </source>
</evidence>
<dbReference type="Proteomes" id="UP000070433">
    <property type="component" value="Chromosome"/>
</dbReference>
<dbReference type="InterPro" id="IPR007387">
    <property type="entry name" value="TRAP_DctQ"/>
</dbReference>
<evidence type="ECO:0000313" key="12">
    <source>
        <dbReference type="Proteomes" id="UP000070433"/>
    </source>
</evidence>
<keyword evidence="5 9" id="KW-0812">Transmembrane</keyword>
<evidence type="ECO:0000256" key="5">
    <source>
        <dbReference type="ARBA" id="ARBA00022692"/>
    </source>
</evidence>
<dbReference type="OrthoDB" id="26202at2"/>
<dbReference type="AlphaFoldDB" id="A0A127JX76"/>
<dbReference type="GO" id="GO:0015740">
    <property type="term" value="P:C4-dicarboxylate transport"/>
    <property type="evidence" value="ECO:0007669"/>
    <property type="project" value="TreeGrafter"/>
</dbReference>